<keyword evidence="11" id="KW-1185">Reference proteome</keyword>
<evidence type="ECO:0000313" key="11">
    <source>
        <dbReference type="Proteomes" id="UP000186817"/>
    </source>
</evidence>
<keyword evidence="6" id="KW-0862">Zinc</keyword>
<dbReference type="InterPro" id="IPR001431">
    <property type="entry name" value="Pept_M16_Zn_BS"/>
</dbReference>
<dbReference type="PANTHER" id="PTHR43690:SF18">
    <property type="entry name" value="INSULIN-DEGRADING ENZYME-RELATED"/>
    <property type="match status" value="1"/>
</dbReference>
<dbReference type="Pfam" id="PF00675">
    <property type="entry name" value="Peptidase_M16"/>
    <property type="match status" value="1"/>
</dbReference>
<comment type="caution">
    <text evidence="10">The sequence shown here is derived from an EMBL/GenBank/DDBJ whole genome shotgun (WGS) entry which is preliminary data.</text>
</comment>
<dbReference type="PANTHER" id="PTHR43690">
    <property type="entry name" value="NARDILYSIN"/>
    <property type="match status" value="1"/>
</dbReference>
<keyword evidence="4" id="KW-0479">Metal-binding</keyword>
<evidence type="ECO:0000256" key="7">
    <source>
        <dbReference type="ARBA" id="ARBA00023049"/>
    </source>
</evidence>
<dbReference type="Gene3D" id="3.30.830.10">
    <property type="entry name" value="Metalloenzyme, LuxS/M16 peptidase-like"/>
    <property type="match status" value="2"/>
</dbReference>
<dbReference type="GO" id="GO:0006508">
    <property type="term" value="P:proteolysis"/>
    <property type="evidence" value="ECO:0007669"/>
    <property type="project" value="UniProtKB-KW"/>
</dbReference>
<name>A0A1Q9F0P2_SYMMI</name>
<organism evidence="10 11">
    <name type="scientific">Symbiodinium microadriaticum</name>
    <name type="common">Dinoflagellate</name>
    <name type="synonym">Zooxanthella microadriatica</name>
    <dbReference type="NCBI Taxonomy" id="2951"/>
    <lineage>
        <taxon>Eukaryota</taxon>
        <taxon>Sar</taxon>
        <taxon>Alveolata</taxon>
        <taxon>Dinophyceae</taxon>
        <taxon>Suessiales</taxon>
        <taxon>Symbiodiniaceae</taxon>
        <taxon>Symbiodinium</taxon>
    </lineage>
</organism>
<evidence type="ECO:0000256" key="5">
    <source>
        <dbReference type="ARBA" id="ARBA00022801"/>
    </source>
</evidence>
<evidence type="ECO:0000256" key="6">
    <source>
        <dbReference type="ARBA" id="ARBA00022833"/>
    </source>
</evidence>
<dbReference type="GO" id="GO:0046872">
    <property type="term" value="F:metal ion binding"/>
    <property type="evidence" value="ECO:0007669"/>
    <property type="project" value="UniProtKB-KW"/>
</dbReference>
<sequence length="1416" mass="158167">MLKGQAVMPVPRQSFRVFARQVATSQNSARFNVAWGRRVEQQPSWHWQRLAAAGVCAGLCSTKVGNHSRPAAAARCAVSTSAVTIEKPDTHRSRQYEYMLLKNGLQVVLASDPKCDKAAMALCVGVGRLHEPKDMPGLAHFCEHMLFLGTEQFPEEGEYKRFVKQHGGKCNASTGDDKTCYQFDVSPAFLEGAMDRFSQFFLTPLFTKSATEREINAVDSEHSMRISDDGRRSYASLLLDANPNHPLHWGSGNAKSLRDDPKARGVELHSEVIRFYKEHYTAEDMTLAVLGNQPLDQLRTMIEERFEGVGVTGRRALRGDQHGAGEPALLPKDFAGLCLRTPVQDVRLLKFSWQCPEWQVPLWRSKPGSYVSHMVGHEGRGSLLSALKAAYVSESPQTASRKQLRTDTPIHRYTLPARIGVSAYRRIGVSAYFLPGSAYRRTGVSAYFLPGSAYRRICLVDGRVGVLFPSHRRYTDTPTYPATLPARTNLVQWLLTHPKSCTSWLRPPCSGLPVLTLIDLVLSQVQRKAQLAIKYGKAAQPEIVYMTHESKQLLLHRPHAVAKHRVIWLVGATRLRDVVQTGESIWQAGSLHLIVSASKQRICLEPSVEERAREAGCSCLTLLPNINLPLQAWLLLVALEDVHEYIFLHGSLVASMKEQELQAPPLMSACRDLLCMEPTEVPAFRAWMGAGQAAWIPNIWTLALGSPASEERALSVSQIARIMPAAAVTPHQSQLLMQLDAHVAAVNSLAGAGKSTLACALISYMCRKVPSTLVVLAAPSKRQVEALACKLGCLSGGTRFARMGVSENKDQFEIYLDRKVDELFEKYRDIYDSLDSLLDDIQRFLSVPQQNWRDLVSLAVTALSLRMWHLHLVVMPEMSETQTAATAQLEAHGLKQRSSPAPPGFWRSFVQERQAHSAVNWELSCRQVQKLRLPETFRLGDPAFSFLQRAFAPDLAECSTCRHESTHIVPVLFHRVQWQQHREELPEVTRSEHFFIPVGLVVAMELMPALSRGSAARHGAPSPCGQEPHLGITAFLLRPLTRWHFLAVKLPFLCEAAEPLLGLPPGSIQICGPKAVGGLDVPVMLCLGTRRQTTDWAWQGLSSKQPLVYTAWSRAYCRAYLFLEDLRYEVSHPASAASRFWTKAMQECEKELEQVFHEEPQWLTRAGQRPWMLQNRVYMQLLGLDISDNWLIDDAIGKASEAYESLSACAAYVEEEQTAAELFTHMPTWQRCLAEAVITKHRVNVQVPLCTLQPLWEIRHSGMTEDVCDGNWLASLLIEEEIFTAVDHVLRFEFDLLKYSQGVFEESVSHAKVAPDRRIGVSAYVPPPGHAPAFRRIGARKWATALSAGVSEVGSFSLFQVTISLTEVNFPYGYKDSHGPIRLGFRLNVTHDQGAWTTCLRLASACLHFWGCCVRS</sequence>
<keyword evidence="5" id="KW-0378">Hydrolase</keyword>
<comment type="similarity">
    <text evidence="2">Belongs to the peptidase M16 family.</text>
</comment>
<keyword evidence="7" id="KW-0482">Metalloprotease</keyword>
<dbReference type="PROSITE" id="PS00143">
    <property type="entry name" value="INSULINASE"/>
    <property type="match status" value="1"/>
</dbReference>
<feature type="domain" description="Peptidase M16 N-terminal" evidence="8">
    <location>
        <begin position="107"/>
        <end position="226"/>
    </location>
</feature>
<evidence type="ECO:0000256" key="4">
    <source>
        <dbReference type="ARBA" id="ARBA00022723"/>
    </source>
</evidence>
<evidence type="ECO:0000313" key="10">
    <source>
        <dbReference type="EMBL" id="OLQ13219.1"/>
    </source>
</evidence>
<dbReference type="GO" id="GO:0004222">
    <property type="term" value="F:metalloendopeptidase activity"/>
    <property type="evidence" value="ECO:0007669"/>
    <property type="project" value="InterPro"/>
</dbReference>
<dbReference type="Proteomes" id="UP000186817">
    <property type="component" value="Unassembled WGS sequence"/>
</dbReference>
<keyword evidence="3" id="KW-0645">Protease</keyword>
<evidence type="ECO:0000259" key="9">
    <source>
        <dbReference type="Pfam" id="PF05193"/>
    </source>
</evidence>
<evidence type="ECO:0000256" key="1">
    <source>
        <dbReference type="ARBA" id="ARBA00001947"/>
    </source>
</evidence>
<dbReference type="InterPro" id="IPR011765">
    <property type="entry name" value="Pept_M16_N"/>
</dbReference>
<dbReference type="EMBL" id="LSRX01000031">
    <property type="protein sequence ID" value="OLQ13219.1"/>
    <property type="molecule type" value="Genomic_DNA"/>
</dbReference>
<dbReference type="OrthoDB" id="342973at2759"/>
<accession>A0A1Q9F0P2</accession>
<gene>
    <name evidence="10" type="primary">Ide</name>
    <name evidence="10" type="ORF">AK812_SmicGene2793</name>
</gene>
<dbReference type="InterPro" id="IPR050626">
    <property type="entry name" value="Peptidase_M16"/>
</dbReference>
<dbReference type="FunFam" id="3.30.830.10:FF:000012">
    <property type="entry name" value="Protease 3"/>
    <property type="match status" value="1"/>
</dbReference>
<feature type="domain" description="Peptidase M16 C-terminal" evidence="9">
    <location>
        <begin position="271"/>
        <end position="388"/>
    </location>
</feature>
<reference evidence="10 11" key="1">
    <citation type="submission" date="2016-02" db="EMBL/GenBank/DDBJ databases">
        <title>Genome analysis of coral dinoflagellate symbionts highlights evolutionary adaptations to a symbiotic lifestyle.</title>
        <authorList>
            <person name="Aranda M."/>
            <person name="Li Y."/>
            <person name="Liew Y.J."/>
            <person name="Baumgarten S."/>
            <person name="Simakov O."/>
            <person name="Wilson M."/>
            <person name="Piel J."/>
            <person name="Ashoor H."/>
            <person name="Bougouffa S."/>
            <person name="Bajic V.B."/>
            <person name="Ryu T."/>
            <person name="Ravasi T."/>
            <person name="Bayer T."/>
            <person name="Micklem G."/>
            <person name="Kim H."/>
            <person name="Bhak J."/>
            <person name="Lajeunesse T.C."/>
            <person name="Voolstra C.R."/>
        </authorList>
    </citation>
    <scope>NUCLEOTIDE SEQUENCE [LARGE SCALE GENOMIC DNA]</scope>
    <source>
        <strain evidence="10 11">CCMP2467</strain>
    </source>
</reference>
<comment type="cofactor">
    <cofactor evidence="1">
        <name>Zn(2+)</name>
        <dbReference type="ChEBI" id="CHEBI:29105"/>
    </cofactor>
</comment>
<dbReference type="Pfam" id="PF05193">
    <property type="entry name" value="Peptidase_M16_C"/>
    <property type="match status" value="1"/>
</dbReference>
<dbReference type="SUPFAM" id="SSF63411">
    <property type="entry name" value="LuxS/MPP-like metallohydrolase"/>
    <property type="match status" value="2"/>
</dbReference>
<protein>
    <submittedName>
        <fullName evidence="10">Insulin-degrading enzyme</fullName>
    </submittedName>
</protein>
<evidence type="ECO:0000256" key="2">
    <source>
        <dbReference type="ARBA" id="ARBA00007261"/>
    </source>
</evidence>
<evidence type="ECO:0000259" key="8">
    <source>
        <dbReference type="Pfam" id="PF00675"/>
    </source>
</evidence>
<evidence type="ECO:0000256" key="3">
    <source>
        <dbReference type="ARBA" id="ARBA00022670"/>
    </source>
</evidence>
<proteinExistence type="inferred from homology"/>
<dbReference type="InterPro" id="IPR011249">
    <property type="entry name" value="Metalloenz_LuxS/M16"/>
</dbReference>
<dbReference type="InterPro" id="IPR007863">
    <property type="entry name" value="Peptidase_M16_C"/>
</dbReference>